<proteinExistence type="predicted"/>
<feature type="non-terminal residue" evidence="2">
    <location>
        <position position="1"/>
    </location>
</feature>
<sequence length="113" mass="12491">VECYGPVDQLVGVAKQHKGVELQSSLQSQNGDVERHENKSCEGRHPTLDKNAAENGLPRQSGCRAESASDSSLSPSLENGFVSSQDSEKYEEETLPTLPRKKRGRRKLERPTK</sequence>
<reference evidence="2 3" key="1">
    <citation type="submission" date="2024-05" db="EMBL/GenBank/DDBJ databases">
        <title>Genome sequencing and assembly of Indian major carp, Cirrhinus mrigala (Hamilton, 1822).</title>
        <authorList>
            <person name="Mohindra V."/>
            <person name="Chowdhury L.M."/>
            <person name="Lal K."/>
            <person name="Jena J.K."/>
        </authorList>
    </citation>
    <scope>NUCLEOTIDE SEQUENCE [LARGE SCALE GENOMIC DNA]</scope>
    <source>
        <strain evidence="2">CM1030</strain>
        <tissue evidence="2">Blood</tissue>
    </source>
</reference>
<gene>
    <name evidence="2" type="ORF">M9458_034967</name>
</gene>
<feature type="compositionally biased region" description="Polar residues" evidence="1">
    <location>
        <begin position="22"/>
        <end position="31"/>
    </location>
</feature>
<dbReference type="Proteomes" id="UP001529510">
    <property type="component" value="Unassembled WGS sequence"/>
</dbReference>
<keyword evidence="3" id="KW-1185">Reference proteome</keyword>
<evidence type="ECO:0000256" key="1">
    <source>
        <dbReference type="SAM" id="MobiDB-lite"/>
    </source>
</evidence>
<evidence type="ECO:0000313" key="2">
    <source>
        <dbReference type="EMBL" id="KAL0170371.1"/>
    </source>
</evidence>
<feature type="compositionally biased region" description="Basic and acidic residues" evidence="1">
    <location>
        <begin position="32"/>
        <end position="52"/>
    </location>
</feature>
<protein>
    <submittedName>
        <fullName evidence="2">Uncharacterized protein</fullName>
    </submittedName>
</protein>
<feature type="region of interest" description="Disordered" evidence="1">
    <location>
        <begin position="20"/>
        <end position="113"/>
    </location>
</feature>
<dbReference type="AlphaFoldDB" id="A0ABD0PBS9"/>
<feature type="non-terminal residue" evidence="2">
    <location>
        <position position="113"/>
    </location>
</feature>
<name>A0ABD0PBS9_CIRMR</name>
<organism evidence="2 3">
    <name type="scientific">Cirrhinus mrigala</name>
    <name type="common">Mrigala</name>
    <dbReference type="NCBI Taxonomy" id="683832"/>
    <lineage>
        <taxon>Eukaryota</taxon>
        <taxon>Metazoa</taxon>
        <taxon>Chordata</taxon>
        <taxon>Craniata</taxon>
        <taxon>Vertebrata</taxon>
        <taxon>Euteleostomi</taxon>
        <taxon>Actinopterygii</taxon>
        <taxon>Neopterygii</taxon>
        <taxon>Teleostei</taxon>
        <taxon>Ostariophysi</taxon>
        <taxon>Cypriniformes</taxon>
        <taxon>Cyprinidae</taxon>
        <taxon>Labeoninae</taxon>
        <taxon>Labeonini</taxon>
        <taxon>Cirrhinus</taxon>
    </lineage>
</organism>
<evidence type="ECO:0000313" key="3">
    <source>
        <dbReference type="Proteomes" id="UP001529510"/>
    </source>
</evidence>
<dbReference type="EMBL" id="JAMKFB020000017">
    <property type="protein sequence ID" value="KAL0170371.1"/>
    <property type="molecule type" value="Genomic_DNA"/>
</dbReference>
<feature type="compositionally biased region" description="Low complexity" evidence="1">
    <location>
        <begin position="65"/>
        <end position="78"/>
    </location>
</feature>
<comment type="caution">
    <text evidence="2">The sequence shown here is derived from an EMBL/GenBank/DDBJ whole genome shotgun (WGS) entry which is preliminary data.</text>
</comment>
<accession>A0ABD0PBS9</accession>
<feature type="compositionally biased region" description="Basic residues" evidence="1">
    <location>
        <begin position="99"/>
        <end position="113"/>
    </location>
</feature>